<dbReference type="AlphaFoldDB" id="A0A521AME3"/>
<dbReference type="RefSeq" id="WP_142933632.1">
    <property type="nucleotide sequence ID" value="NZ_FXTM01000002.1"/>
</dbReference>
<dbReference type="EMBL" id="FXTM01000002">
    <property type="protein sequence ID" value="SMO35969.1"/>
    <property type="molecule type" value="Genomic_DNA"/>
</dbReference>
<dbReference type="OrthoDB" id="14385at2"/>
<name>A0A521AME3_9BACT</name>
<reference evidence="1 2" key="1">
    <citation type="submission" date="2017-05" db="EMBL/GenBank/DDBJ databases">
        <authorList>
            <person name="Varghese N."/>
            <person name="Submissions S."/>
        </authorList>
    </citation>
    <scope>NUCLEOTIDE SEQUENCE [LARGE SCALE GENOMIC DNA]</scope>
    <source>
        <strain evidence="1 2">DSM 16304</strain>
    </source>
</reference>
<accession>A0A521AME3</accession>
<proteinExistence type="predicted"/>
<organism evidence="1 2">
    <name type="scientific">Balnearium lithotrophicum</name>
    <dbReference type="NCBI Taxonomy" id="223788"/>
    <lineage>
        <taxon>Bacteria</taxon>
        <taxon>Pseudomonadati</taxon>
        <taxon>Aquificota</taxon>
        <taxon>Aquificia</taxon>
        <taxon>Desulfurobacteriales</taxon>
        <taxon>Desulfurobacteriaceae</taxon>
        <taxon>Balnearium</taxon>
    </lineage>
</organism>
<gene>
    <name evidence="1" type="ORF">SAMN06269117_10240</name>
</gene>
<dbReference type="Proteomes" id="UP000317315">
    <property type="component" value="Unassembled WGS sequence"/>
</dbReference>
<protein>
    <submittedName>
        <fullName evidence="1">Uncharacterized protein</fullName>
    </submittedName>
</protein>
<evidence type="ECO:0000313" key="2">
    <source>
        <dbReference type="Proteomes" id="UP000317315"/>
    </source>
</evidence>
<sequence length="326" mass="36984">MEIRRIEGILPIEGVNRDLPLKLENFSYRDMQKLLSLISKGEGKGNPSSEFENLLRATFLEYLSGGRGKIKVGDLILSAKLETDKTFKPGEEILLKVKSLNERVELALVFPLKVKLSEILRTSINRIFGSTIKFPKLSHEELEVVFQFIKDSIPELIPEFKAYMSRGNAIFSPHYILSLLALLKDEVRSKLKNPPRKEEIVEVMSNLISLYSLYALSNVLTVPVYIDENFKGKVFYSKRDISRAFIDISTSKGNFKAVVQLVQNQASIEYSATGELSKHVKPNELEEILRKIGLKPVFISQVKEKRVEEALKELLKGEGISLEINV</sequence>
<evidence type="ECO:0000313" key="1">
    <source>
        <dbReference type="EMBL" id="SMO35969.1"/>
    </source>
</evidence>
<keyword evidence="2" id="KW-1185">Reference proteome</keyword>